<sequence length="401" mass="45596">MPYVKTPQNESFPPWTWSEAPLLTGSSRHEPNPEIRNIMITGGAGFIASWVVRHLTTTYGGHYNIVSFDKLDYCASLNNTNQLNHLENFSFYHGDIMKVDEVLGCLRKHKIDTVMHFAAQSHVDLSFGNSYDFTYANVYGTHVLLECMKTYGIKKFIHVSTDEVYGEVKDGADDLLEDAILAPTNPYAASKAAAEMMVHAYYKSFKLPVIIVRSNNVYGPHQFPEKVIPKFSLMLQRGLKLPLHGSGDNTRRYLYAGDAADAFDTILHKGEIGHIYNVDSHDEVSTVDLCSHLLRLFNLPYATTEDLYKHVVHTQDRPFNDHRYAVNGDKLRQLGWEQKTRFNEGLRATVQWYQRFGSTWWGNIESRLQPFPEPIAPKVQVDKKRADSHVVVAEVAADVEL</sequence>
<reference evidence="5 6" key="1">
    <citation type="journal article" date="2014" name="BMC Genomics">
        <title>Genome sequencing of four Aureobasidium pullulans varieties: biotechnological potential, stress tolerance, and description of new species.</title>
        <authorList>
            <person name="Gostin Ar C."/>
            <person name="Ohm R.A."/>
            <person name="Kogej T."/>
            <person name="Sonjak S."/>
            <person name="Turk M."/>
            <person name="Zajc J."/>
            <person name="Zalar P."/>
            <person name="Grube M."/>
            <person name="Sun H."/>
            <person name="Han J."/>
            <person name="Sharma A."/>
            <person name="Chiniquy J."/>
            <person name="Ngan C.Y."/>
            <person name="Lipzen A."/>
            <person name="Barry K."/>
            <person name="Grigoriev I.V."/>
            <person name="Gunde-Cimerman N."/>
        </authorList>
    </citation>
    <scope>NUCLEOTIDE SEQUENCE [LARGE SCALE GENOMIC DNA]</scope>
    <source>
        <strain evidence="5 6">CBS 110374</strain>
    </source>
</reference>
<dbReference type="HOGENOM" id="CLU_007383_1_14_1"/>
<evidence type="ECO:0000313" key="6">
    <source>
        <dbReference type="Proteomes" id="UP000030672"/>
    </source>
</evidence>
<accession>A0A074VS98</accession>
<dbReference type="GO" id="GO:0008460">
    <property type="term" value="F:dTDP-glucose 4,6-dehydratase activity"/>
    <property type="evidence" value="ECO:0007669"/>
    <property type="project" value="InterPro"/>
</dbReference>
<dbReference type="InterPro" id="IPR016040">
    <property type="entry name" value="NAD(P)-bd_dom"/>
</dbReference>
<dbReference type="CDD" id="cd05246">
    <property type="entry name" value="dTDP_GD_SDR_e"/>
    <property type="match status" value="1"/>
</dbReference>
<evidence type="ECO:0000259" key="4">
    <source>
        <dbReference type="Pfam" id="PF16363"/>
    </source>
</evidence>
<evidence type="ECO:0000256" key="2">
    <source>
        <dbReference type="ARBA" id="ARBA00023027"/>
    </source>
</evidence>
<dbReference type="EMBL" id="KL584832">
    <property type="protein sequence ID" value="KEQ63328.1"/>
    <property type="molecule type" value="Genomic_DNA"/>
</dbReference>
<evidence type="ECO:0000256" key="1">
    <source>
        <dbReference type="ARBA" id="ARBA00001911"/>
    </source>
</evidence>
<name>A0A074VS98_AURM1</name>
<dbReference type="InterPro" id="IPR005888">
    <property type="entry name" value="dTDP_Gluc_deHydtase"/>
</dbReference>
<dbReference type="Gene3D" id="3.90.25.10">
    <property type="entry name" value="UDP-galactose 4-epimerase, domain 1"/>
    <property type="match status" value="1"/>
</dbReference>
<dbReference type="RefSeq" id="XP_040880351.1">
    <property type="nucleotide sequence ID" value="XM_041024655.1"/>
</dbReference>
<proteinExistence type="predicted"/>
<keyword evidence="2" id="KW-0520">NAD</keyword>
<dbReference type="AlphaFoldDB" id="A0A074VS98"/>
<keyword evidence="6" id="KW-1185">Reference proteome</keyword>
<dbReference type="SUPFAM" id="SSF51735">
    <property type="entry name" value="NAD(P)-binding Rossmann-fold domains"/>
    <property type="match status" value="1"/>
</dbReference>
<dbReference type="FunFam" id="3.40.50.720:FF:000304">
    <property type="entry name" value="UDP-glucose 4,6-dehydratase"/>
    <property type="match status" value="1"/>
</dbReference>
<gene>
    <name evidence="5" type="ORF">M437DRAFT_65909</name>
</gene>
<keyword evidence="3" id="KW-0456">Lyase</keyword>
<dbReference type="Pfam" id="PF16363">
    <property type="entry name" value="GDP_Man_Dehyd"/>
    <property type="match status" value="1"/>
</dbReference>
<comment type="cofactor">
    <cofactor evidence="1">
        <name>NAD(+)</name>
        <dbReference type="ChEBI" id="CHEBI:57540"/>
    </cofactor>
</comment>
<dbReference type="Proteomes" id="UP000030672">
    <property type="component" value="Unassembled WGS sequence"/>
</dbReference>
<organism evidence="5 6">
    <name type="scientific">Aureobasidium melanogenum (strain CBS 110374)</name>
    <name type="common">Aureobasidium pullulans var. melanogenum</name>
    <dbReference type="NCBI Taxonomy" id="1043003"/>
    <lineage>
        <taxon>Eukaryota</taxon>
        <taxon>Fungi</taxon>
        <taxon>Dikarya</taxon>
        <taxon>Ascomycota</taxon>
        <taxon>Pezizomycotina</taxon>
        <taxon>Dothideomycetes</taxon>
        <taxon>Dothideomycetidae</taxon>
        <taxon>Dothideales</taxon>
        <taxon>Saccotheciaceae</taxon>
        <taxon>Aureobasidium</taxon>
    </lineage>
</organism>
<dbReference type="Gene3D" id="3.40.50.720">
    <property type="entry name" value="NAD(P)-binding Rossmann-like Domain"/>
    <property type="match status" value="1"/>
</dbReference>
<dbReference type="GO" id="GO:0009225">
    <property type="term" value="P:nucleotide-sugar metabolic process"/>
    <property type="evidence" value="ECO:0007669"/>
    <property type="project" value="InterPro"/>
</dbReference>
<evidence type="ECO:0000313" key="5">
    <source>
        <dbReference type="EMBL" id="KEQ63328.1"/>
    </source>
</evidence>
<dbReference type="InterPro" id="IPR036291">
    <property type="entry name" value="NAD(P)-bd_dom_sf"/>
</dbReference>
<dbReference type="PANTHER" id="PTHR43000">
    <property type="entry name" value="DTDP-D-GLUCOSE 4,6-DEHYDRATASE-RELATED"/>
    <property type="match status" value="1"/>
</dbReference>
<dbReference type="STRING" id="1043003.A0A074VS98"/>
<feature type="domain" description="NAD(P)-binding" evidence="4">
    <location>
        <begin position="39"/>
        <end position="348"/>
    </location>
</feature>
<protein>
    <submittedName>
        <fullName evidence="5">NAD(P)-binding protein</fullName>
    </submittedName>
</protein>
<dbReference type="GeneID" id="63918028"/>
<evidence type="ECO:0000256" key="3">
    <source>
        <dbReference type="ARBA" id="ARBA00023239"/>
    </source>
</evidence>